<evidence type="ECO:0000313" key="2">
    <source>
        <dbReference type="Proteomes" id="UP000230069"/>
    </source>
</evidence>
<protein>
    <submittedName>
        <fullName evidence="1">Uncharacterized protein</fullName>
    </submittedName>
</protein>
<dbReference type="OrthoDB" id="2012160at2759"/>
<gene>
    <name evidence="1" type="ORF">AQUCO_03500211v1</name>
</gene>
<evidence type="ECO:0000313" key="1">
    <source>
        <dbReference type="EMBL" id="PIA35697.1"/>
    </source>
</evidence>
<organism evidence="1 2">
    <name type="scientific">Aquilegia coerulea</name>
    <name type="common">Rocky mountain columbine</name>
    <dbReference type="NCBI Taxonomy" id="218851"/>
    <lineage>
        <taxon>Eukaryota</taxon>
        <taxon>Viridiplantae</taxon>
        <taxon>Streptophyta</taxon>
        <taxon>Embryophyta</taxon>
        <taxon>Tracheophyta</taxon>
        <taxon>Spermatophyta</taxon>
        <taxon>Magnoliopsida</taxon>
        <taxon>Ranunculales</taxon>
        <taxon>Ranunculaceae</taxon>
        <taxon>Thalictroideae</taxon>
        <taxon>Aquilegia</taxon>
    </lineage>
</organism>
<dbReference type="InterPro" id="IPR027854">
    <property type="entry name" value="STMP1"/>
</dbReference>
<reference evidence="1 2" key="1">
    <citation type="submission" date="2017-09" db="EMBL/GenBank/DDBJ databases">
        <title>WGS assembly of Aquilegia coerulea Goldsmith.</title>
        <authorList>
            <person name="Hodges S."/>
            <person name="Kramer E."/>
            <person name="Nordborg M."/>
            <person name="Tomkins J."/>
            <person name="Borevitz J."/>
            <person name="Derieg N."/>
            <person name="Yan J."/>
            <person name="Mihaltcheva S."/>
            <person name="Hayes R.D."/>
            <person name="Rokhsar D."/>
        </authorList>
    </citation>
    <scope>NUCLEOTIDE SEQUENCE [LARGE SCALE GENOMIC DNA]</scope>
    <source>
        <strain evidence="2">cv. Goldsmith</strain>
    </source>
</reference>
<proteinExistence type="predicted"/>
<dbReference type="Proteomes" id="UP000230069">
    <property type="component" value="Unassembled WGS sequence"/>
</dbReference>
<dbReference type="PANTHER" id="PTHR33528">
    <property type="entry name" value="OS07G0239500 PROTEIN"/>
    <property type="match status" value="1"/>
</dbReference>
<dbReference type="EMBL" id="KZ305052">
    <property type="protein sequence ID" value="PIA35697.1"/>
    <property type="molecule type" value="Genomic_DNA"/>
</dbReference>
<dbReference type="STRING" id="218851.A0A2G5CXQ4"/>
<name>A0A2G5CXQ4_AQUCA</name>
<dbReference type="PANTHER" id="PTHR33528:SF17">
    <property type="entry name" value="TRANSMEMBRANE PROTEIN"/>
    <property type="match status" value="1"/>
</dbReference>
<dbReference type="AlphaFoldDB" id="A0A2G5CXQ4"/>
<keyword evidence="2" id="KW-1185">Reference proteome</keyword>
<accession>A0A2G5CXQ4</accession>
<dbReference type="Pfam" id="PF15054">
    <property type="entry name" value="DUF4535"/>
    <property type="match status" value="1"/>
</dbReference>
<dbReference type="FunCoup" id="A0A2G5CXQ4">
    <property type="interactions" value="76"/>
</dbReference>
<dbReference type="InParanoid" id="A0A2G5CXQ4"/>
<sequence length="56" mass="6128">MGIIGGCFTLVVGTIGGVYLAQNYNLPNIKNLTETGLFLVKQFEQGIKKKDKPQND</sequence>